<evidence type="ECO:0000313" key="1">
    <source>
        <dbReference type="EMBL" id="RJG55491.1"/>
    </source>
</evidence>
<organism evidence="1 2">
    <name type="scientific">Sphingobium terrigena</name>
    <dbReference type="NCBI Taxonomy" id="2304063"/>
    <lineage>
        <taxon>Bacteria</taxon>
        <taxon>Pseudomonadati</taxon>
        <taxon>Pseudomonadota</taxon>
        <taxon>Alphaproteobacteria</taxon>
        <taxon>Sphingomonadales</taxon>
        <taxon>Sphingomonadaceae</taxon>
        <taxon>Sphingobium</taxon>
    </lineage>
</organism>
<dbReference type="EMBL" id="QVRA01000006">
    <property type="protein sequence ID" value="RJG55491.1"/>
    <property type="molecule type" value="Genomic_DNA"/>
</dbReference>
<evidence type="ECO:0000313" key="2">
    <source>
        <dbReference type="Proteomes" id="UP000283469"/>
    </source>
</evidence>
<proteinExistence type="predicted"/>
<comment type="caution">
    <text evidence="1">The sequence shown here is derived from an EMBL/GenBank/DDBJ whole genome shotgun (WGS) entry which is preliminary data.</text>
</comment>
<dbReference type="AlphaFoldDB" id="A0A418YTV4"/>
<sequence>MRANAARKSRGCCRARRLPQRRAHRRNGCWSEFSHQHPFVSSVVEKRREPRYRFSTTLETNGGSEVTR</sequence>
<gene>
    <name evidence="1" type="ORF">D0Z70_08810</name>
</gene>
<protein>
    <submittedName>
        <fullName evidence="1">Uncharacterized protein</fullName>
    </submittedName>
</protein>
<name>A0A418YTV4_9SPHN</name>
<dbReference type="Proteomes" id="UP000283469">
    <property type="component" value="Unassembled WGS sequence"/>
</dbReference>
<accession>A0A418YTV4</accession>
<reference evidence="1 2" key="1">
    <citation type="submission" date="2018-08" db="EMBL/GenBank/DDBJ databases">
        <title>Sphingobium sp. EO9.</title>
        <authorList>
            <person name="Park Y."/>
            <person name="Kim K.H."/>
            <person name="Jeon C.O."/>
        </authorList>
    </citation>
    <scope>NUCLEOTIDE SEQUENCE [LARGE SCALE GENOMIC DNA]</scope>
    <source>
        <strain evidence="1 2">EO9</strain>
    </source>
</reference>
<keyword evidence="2" id="KW-1185">Reference proteome</keyword>